<protein>
    <submittedName>
        <fullName evidence="13">Mucin 2, oligomeric mucus/gel-forming</fullName>
    </submittedName>
</protein>
<evidence type="ECO:0000256" key="2">
    <source>
        <dbReference type="ARBA" id="ARBA00022525"/>
    </source>
</evidence>
<dbReference type="Gene3D" id="2.10.25.10">
    <property type="entry name" value="Laminin"/>
    <property type="match status" value="4"/>
</dbReference>
<evidence type="ECO:0000256" key="1">
    <source>
        <dbReference type="ARBA" id="ARBA00004613"/>
    </source>
</evidence>
<evidence type="ECO:0000259" key="12">
    <source>
        <dbReference type="PROSITE" id="PS51233"/>
    </source>
</evidence>
<evidence type="ECO:0000313" key="14">
    <source>
        <dbReference type="Proteomes" id="UP000000539"/>
    </source>
</evidence>
<dbReference type="InterPro" id="IPR006207">
    <property type="entry name" value="Cys_knot_C"/>
</dbReference>
<dbReference type="PROSITE" id="PS01185">
    <property type="entry name" value="CTCK_1"/>
    <property type="match status" value="1"/>
</dbReference>
<dbReference type="CDD" id="cd19941">
    <property type="entry name" value="TIL"/>
    <property type="match status" value="4"/>
</dbReference>
<dbReference type="InterPro" id="IPR014853">
    <property type="entry name" value="VWF/SSPO/ZAN-like_Cys-rich_dom"/>
</dbReference>
<evidence type="ECO:0000259" key="11">
    <source>
        <dbReference type="PROSITE" id="PS50184"/>
    </source>
</evidence>
<dbReference type="PROSITE" id="PS50184">
    <property type="entry name" value="VWFC_2"/>
    <property type="match status" value="1"/>
</dbReference>
<keyword evidence="2" id="KW-0964">Secreted</keyword>
<feature type="domain" description="VWFD" evidence="12">
    <location>
        <begin position="382"/>
        <end position="561"/>
    </location>
</feature>
<feature type="compositionally biased region" description="Low complexity" evidence="9">
    <location>
        <begin position="1364"/>
        <end position="1450"/>
    </location>
</feature>
<dbReference type="SMART" id="SM00832">
    <property type="entry name" value="C8"/>
    <property type="match status" value="4"/>
</dbReference>
<dbReference type="Pfam" id="PF00094">
    <property type="entry name" value="VWD"/>
    <property type="match status" value="4"/>
</dbReference>
<comment type="caution">
    <text evidence="8">Lacks conserved residue(s) required for the propagation of feature annotation.</text>
</comment>
<dbReference type="PANTHER" id="PTHR11339:SF371">
    <property type="entry name" value="MUCIN-2"/>
    <property type="match status" value="1"/>
</dbReference>
<evidence type="ECO:0000256" key="6">
    <source>
        <dbReference type="ARBA" id="ARBA00023157"/>
    </source>
</evidence>
<feature type="compositionally biased region" description="Low complexity" evidence="9">
    <location>
        <begin position="1458"/>
        <end position="1481"/>
    </location>
</feature>
<dbReference type="Proteomes" id="UP000000539">
    <property type="component" value="Chromosome 5"/>
</dbReference>
<dbReference type="SMART" id="SM00214">
    <property type="entry name" value="VWC"/>
    <property type="match status" value="3"/>
</dbReference>
<dbReference type="FunFam" id="2.10.25.10:FF:000674">
    <property type="entry name" value="Mucin-2"/>
    <property type="match status" value="1"/>
</dbReference>
<dbReference type="SMART" id="SM00216">
    <property type="entry name" value="VWD"/>
    <property type="match status" value="4"/>
</dbReference>
<dbReference type="PROSITE" id="PS01225">
    <property type="entry name" value="CTCK_2"/>
    <property type="match status" value="1"/>
</dbReference>
<feature type="domain" description="VWFD" evidence="12">
    <location>
        <begin position="27"/>
        <end position="198"/>
    </location>
</feature>
<keyword evidence="6" id="KW-1015">Disulfide bond</keyword>
<evidence type="ECO:0000256" key="4">
    <source>
        <dbReference type="ARBA" id="ARBA00022737"/>
    </source>
</evidence>
<dbReference type="InterPro" id="IPR025155">
    <property type="entry name" value="WxxW_domain"/>
</dbReference>
<reference evidence="13" key="3">
    <citation type="submission" date="2025-09" db="UniProtKB">
        <authorList>
            <consortium name="Ensembl"/>
        </authorList>
    </citation>
    <scope>IDENTIFICATION</scope>
    <source>
        <strain evidence="13">broiler</strain>
    </source>
</reference>
<dbReference type="GO" id="GO:0005576">
    <property type="term" value="C:extracellular region"/>
    <property type="evidence" value="ECO:0007669"/>
    <property type="project" value="UniProtKB-SubCell"/>
</dbReference>
<reference evidence="13" key="1">
    <citation type="submission" date="2020-11" db="EMBL/GenBank/DDBJ databases">
        <title>Gallus gallus (Chicken) genome, bGalGal1, GRCg7b, maternal haplotype autosomes + Z &amp; W.</title>
        <authorList>
            <person name="Warren W."/>
            <person name="Formenti G."/>
            <person name="Fedrigo O."/>
            <person name="Haase B."/>
            <person name="Mountcastle J."/>
            <person name="Balacco J."/>
            <person name="Tracey A."/>
            <person name="Schneider V."/>
            <person name="Okimoto R."/>
            <person name="Cheng H."/>
            <person name="Hawken R."/>
            <person name="Howe K."/>
            <person name="Jarvis E.D."/>
        </authorList>
    </citation>
    <scope>NUCLEOTIDE SEQUENCE [LARGE SCALE GENOMIC DNA]</scope>
    <source>
        <strain evidence="13">Broiler</strain>
    </source>
</reference>
<feature type="domain" description="VWFD" evidence="12">
    <location>
        <begin position="1551"/>
        <end position="1734"/>
    </location>
</feature>
<dbReference type="Pfam" id="PF08742">
    <property type="entry name" value="C8"/>
    <property type="match status" value="4"/>
</dbReference>
<dbReference type="SMART" id="SM00215">
    <property type="entry name" value="VWC_out"/>
    <property type="match status" value="2"/>
</dbReference>
<evidence type="ECO:0000256" key="8">
    <source>
        <dbReference type="PROSITE-ProRule" id="PRU00039"/>
    </source>
</evidence>
<dbReference type="Pfam" id="PF13330">
    <property type="entry name" value="Mucin2_WxxW"/>
    <property type="match status" value="1"/>
</dbReference>
<dbReference type="PROSITE" id="PS01208">
    <property type="entry name" value="VWFC_1"/>
    <property type="match status" value="2"/>
</dbReference>
<evidence type="ECO:0000256" key="9">
    <source>
        <dbReference type="SAM" id="MobiDB-lite"/>
    </source>
</evidence>
<name>A0A8V1A2P6_CHICK</name>
<proteinExistence type="predicted"/>
<sequence>MQHLDIYRGWGGNELQSIRRTRNHGHYVCSTWGNNHFKTFDGDIYQFPGMCEYNFVSDCQDSYREFSVHIQRALNSNNHPEIQYILITVTDFTVYLKPKLAVVDGRIVKTPYYSSGLLIESNDIYTKVYAKLGLILIWNQEDALMVELDSKFGNQTCGLCGDYNGVPIYNEFISGVASYNSITYGNLQKISKPNDECEDPDETRALPSCNEHREECEKLLTSSAFADCHSRLNLEMYIQACMQDKCACKGNEDSFCLCSTISEYSRQCSHAGGRPGEWRTENFCYKTCPGNMVYRESSSPCMDTCSHLEVSSLCEEHYMDGCFCPEGTVYDDITENGCIPVSQCSCRLHGKGYSPGETITNECEECTCDSGRWTCKDLPCPGTCSVEGGSHIKTFDGKKYTFHGDCYYVLAKSAVNDTHALLAELAPCGSSDGQTCLKTVVLLVDDKKNVSVVWVLLGVLKISIHPTLFQTSVSIIGKMFTFLIGLCGNFNGMEGDDFKTTNGLVEATGSAFANTWKAQPTCADQAEKLEDPCTLSIESANYAEHWCSLLKNSEGPFARCHSVIDPAEYYKRCKYDTCLCKDNEECLCAALSSYSRACAFKGIILGGWRQSVCSDEVSACPGNQVFLYNLTMCQQTCRSIADGEKYCLQDFAPVDGCGCPDNTYLDNQDTCVPISKCPCYYKGSYLEPGEYVTKDGERWYVLLHRITECPSNKTYFDCNASPDWTSRTPVQLRCGTSQTDLYQGECVSGCVCPEGLFDDGRGGCVEEEDCPCIHNSDWYNHGQSITVDCNTCTCQKGIWSCTKNVCYGTCMIYGSGHYITFDGKFYDFDGSCEYVATQDYCGDKNSGGSFSIITENVPCGTTGVTCSKAIKMFIGKTELKLENKDYKEIQRDVGDDVHYQNKTVGLYLVIEASNGVMLIWDKKTTVFIKLTPDYKGKVCGLCGNFDDKANNDFTSRNGLQETNALTFGNSWKQSSVCPDVTEEIKPCDLKPHRKSWAEKECSLILSEIFKICHSKVNPSPFYDACVHDACSCDSGGDCDCFCSAVAAYAQECTKAQACVFWRSPDICPIFCDYYNPRNECEWHYEPCGSNVMTCRMLYNVSTNFSVPYLEGCYPRCPHEKPVYNEETKECVAADECWCYHNGKPVIIGGEIPTEENCTKWYVKIYEVGQTVATIKDGDICTTYVCAENGSVVPGSTYPCPLTTSPSTITTSPGTSTLTTIGKFSTEISDTEPMSFLAAPCLVLICDWSEWFDVSNPEEDGGDYETYDAIRIEHGNKICAAPENIECRAKDSPDKTLEELGQKVECNVTYGLICKNEEQDASIWHLCYNYEIRVNCCECTELVTTISTPVSHSTTTTIVFTSTVSSTAATTTPTGSAPTTTSGTMPSTVTTTTTGETSTTVSLSPTTSTRYTPSVSSTTSPPTPTGSAPTTTSGTTPSSSTIGSTVSTTPVTSPPSPSPTSVSTSTPGPTPTTSVTRPPTSTEGNCLAVVPVSPGESWWLCNCTKAICVENNTVVIVPVICEPPPKPTCSNGLAPVQVIDDDLCCWHWECDCYCTGWGDPHYMTFDGLYYSYQGNCTYVLVEEIEKRVDNFGVYIDNYHCDARDIVSCPRALIVRHETQEVRIVTVKPNTLEVEVTVNKQPVALPYKKFGLSVYESGINRVVEIPELKMNVSFNGLSFSIRMPYSLFGNNTQGQCGICNNNTADDCRLPNGNIAENCETMADYWQVVDPSKPQCSPGLVPTKAPSTTTGKPCKESSLCELLWGSVFEKCREVVKPDKYYAACVFDSCTLPDLDLECSSLQIYAAICADQNVCVDWRSHTNGVCSYECPKHKEYRACGPIQETTCKSSPQNETSIKQIEGCFCPNGTMLFDSGVDVCVNTCGCVGLDMIPREFGEKFTADCQDCVCLEGGNGIVCEPHKCPEQNKKSCSGKGFYEVTVVNSEDPCCPTVTCKCNTSLCTTEPPKCTLGFEVFSYIPSDECCPVYKCVFVDKCHNCFCTNEVNISTQLNVISCERIPCNTYCEPGYELQHVQGECCGKCVQTKCVIHTSHSSNLILNPGEFINDPYNNCTIYSCTSIKNQLISSTSEITCPAFNEESCKPGTVTFLPNGCCKTCKYVGVPELTIQKMNLILKSAHFIMYSVEASSMEHSCSCCKEVETSMKEVELKCPSGHSITHKYVYVESCGCQDTQCIVPESSERYPKEINWTAF</sequence>
<dbReference type="Ensembl" id="ENSGALT00010058442.1">
    <property type="protein sequence ID" value="ENSGALP00010035513.1"/>
    <property type="gene ID" value="ENSGALG00010023823.1"/>
</dbReference>
<dbReference type="InterPro" id="IPR002919">
    <property type="entry name" value="TIL_dom"/>
</dbReference>
<comment type="subcellular location">
    <subcellularLocation>
        <location evidence="1">Secreted</location>
    </subcellularLocation>
</comment>
<feature type="domain" description="VWFD" evidence="12">
    <location>
        <begin position="808"/>
        <end position="978"/>
    </location>
</feature>
<dbReference type="SUPFAM" id="SSF57567">
    <property type="entry name" value="Serine protease inhibitors"/>
    <property type="match status" value="4"/>
</dbReference>
<organism evidence="13 14">
    <name type="scientific">Gallus gallus</name>
    <name type="common">Chicken</name>
    <dbReference type="NCBI Taxonomy" id="9031"/>
    <lineage>
        <taxon>Eukaryota</taxon>
        <taxon>Metazoa</taxon>
        <taxon>Chordata</taxon>
        <taxon>Craniata</taxon>
        <taxon>Vertebrata</taxon>
        <taxon>Euteleostomi</taxon>
        <taxon>Archelosauria</taxon>
        <taxon>Archosauria</taxon>
        <taxon>Dinosauria</taxon>
        <taxon>Saurischia</taxon>
        <taxon>Theropoda</taxon>
        <taxon>Coelurosauria</taxon>
        <taxon>Aves</taxon>
        <taxon>Neognathae</taxon>
        <taxon>Galloanserae</taxon>
        <taxon>Galliformes</taxon>
        <taxon>Phasianidae</taxon>
        <taxon>Phasianinae</taxon>
        <taxon>Gallus</taxon>
    </lineage>
</organism>
<evidence type="ECO:0000256" key="3">
    <source>
        <dbReference type="ARBA" id="ARBA00022729"/>
    </source>
</evidence>
<accession>A0A8V1A2P6</accession>
<dbReference type="InterPro" id="IPR001846">
    <property type="entry name" value="VWF_type-D"/>
</dbReference>
<dbReference type="InterPro" id="IPR058753">
    <property type="entry name" value="TIL_OTOGL_Mucin"/>
</dbReference>
<dbReference type="SMART" id="SM00041">
    <property type="entry name" value="CT"/>
    <property type="match status" value="1"/>
</dbReference>
<evidence type="ECO:0000259" key="10">
    <source>
        <dbReference type="PROSITE" id="PS01225"/>
    </source>
</evidence>
<feature type="domain" description="VWFC" evidence="11">
    <location>
        <begin position="1881"/>
        <end position="1950"/>
    </location>
</feature>
<dbReference type="PANTHER" id="PTHR11339">
    <property type="entry name" value="EXTRACELLULAR MATRIX GLYCOPROTEIN RELATED"/>
    <property type="match status" value="1"/>
</dbReference>
<dbReference type="InterPro" id="IPR036084">
    <property type="entry name" value="Ser_inhib-like_sf"/>
</dbReference>
<keyword evidence="5" id="KW-0186">Copper</keyword>
<evidence type="ECO:0000313" key="13">
    <source>
        <dbReference type="Ensembl" id="ENSGALP00010035513.1"/>
    </source>
</evidence>
<keyword evidence="7" id="KW-0325">Glycoprotein</keyword>
<dbReference type="PROSITE" id="PS51233">
    <property type="entry name" value="VWFD"/>
    <property type="match status" value="4"/>
</dbReference>
<dbReference type="Pfam" id="PF23244">
    <property type="entry name" value="VWF"/>
    <property type="match status" value="1"/>
</dbReference>
<dbReference type="Pfam" id="PF01826">
    <property type="entry name" value="TIL"/>
    <property type="match status" value="2"/>
</dbReference>
<dbReference type="SUPFAM" id="SSF57603">
    <property type="entry name" value="FnI-like domain"/>
    <property type="match status" value="1"/>
</dbReference>
<dbReference type="GeneTree" id="ENSGT00940000156289"/>
<keyword evidence="3" id="KW-0732">Signal</keyword>
<dbReference type="InterPro" id="IPR050780">
    <property type="entry name" value="Mucin_vWF_Thrombospondin_sf"/>
</dbReference>
<keyword evidence="4" id="KW-0677">Repeat</keyword>
<feature type="domain" description="CTCK" evidence="10">
    <location>
        <begin position="2071"/>
        <end position="2188"/>
    </location>
</feature>
<feature type="region of interest" description="Disordered" evidence="9">
    <location>
        <begin position="1364"/>
        <end position="1483"/>
    </location>
</feature>
<reference evidence="13" key="2">
    <citation type="submission" date="2025-08" db="UniProtKB">
        <authorList>
            <consortium name="Ensembl"/>
        </authorList>
    </citation>
    <scope>IDENTIFICATION</scope>
    <source>
        <strain evidence="13">broiler</strain>
    </source>
</reference>
<dbReference type="FunFam" id="2.10.25.10:FF:000153">
    <property type="entry name" value="MUC5B isoform 1"/>
    <property type="match status" value="1"/>
</dbReference>
<dbReference type="Pfam" id="PF25962">
    <property type="entry name" value="TIL_OTOGL_Mucin"/>
    <property type="match status" value="1"/>
</dbReference>
<dbReference type="InterPro" id="IPR001007">
    <property type="entry name" value="VWF_dom"/>
</dbReference>
<evidence type="ECO:0000256" key="5">
    <source>
        <dbReference type="ARBA" id="ARBA00023008"/>
    </source>
</evidence>
<keyword evidence="14" id="KW-1185">Reference proteome</keyword>
<evidence type="ECO:0000256" key="7">
    <source>
        <dbReference type="ARBA" id="ARBA00023180"/>
    </source>
</evidence>